<gene>
    <name evidence="1" type="ORF">GURKE_00770</name>
</gene>
<dbReference type="Proteomes" id="UP001055634">
    <property type="component" value="Segment"/>
</dbReference>
<accession>A0A9E7N3D4</accession>
<keyword evidence="2" id="KW-1185">Reference proteome</keyword>
<evidence type="ECO:0000313" key="2">
    <source>
        <dbReference type="Proteomes" id="UP001055634"/>
    </source>
</evidence>
<protein>
    <submittedName>
        <fullName evidence="1">Uncharacterized protein</fullName>
    </submittedName>
</protein>
<reference evidence="1" key="1">
    <citation type="submission" date="2022-04" db="EMBL/GenBank/DDBJ databases">
        <authorList>
            <person name="Friedrich I."/>
            <person name="Schneider D."/>
            <person name="Poehlein A."/>
            <person name="Hertel R."/>
            <person name="Daniel R."/>
        </authorList>
    </citation>
    <scope>NUCLEOTIDE SEQUENCE</scope>
</reference>
<proteinExistence type="predicted"/>
<organism evidence="1 2">
    <name type="scientific">Brevundimonas phage vB_BpoS-Gurke</name>
    <dbReference type="NCBI Taxonomy" id="2948599"/>
    <lineage>
        <taxon>Viruses</taxon>
        <taxon>Duplodnaviria</taxon>
        <taxon>Heunggongvirae</taxon>
        <taxon>Uroviricota</taxon>
        <taxon>Caudoviricetes</taxon>
        <taxon>Jeanschmidtviridae</taxon>
        <taxon>Kikimoravirus</taxon>
        <taxon>Kikimoravirus gurke</taxon>
    </lineage>
</organism>
<dbReference type="EMBL" id="ON529850">
    <property type="protein sequence ID" value="UTC28108.1"/>
    <property type="molecule type" value="Genomic_DNA"/>
</dbReference>
<name>A0A9E7N3D4_9CAUD</name>
<evidence type="ECO:0000313" key="1">
    <source>
        <dbReference type="EMBL" id="UTC28108.1"/>
    </source>
</evidence>
<sequence>MKLFVVHHWAQIARLQKALGADFEVVTVGHALCARRDLTAAFINAPSAEQLESEVYMAAMDAYADDIRMRLPPGSPFIWL</sequence>